<organism evidence="1 2">
    <name type="scientific">Collybiopsis luxurians FD-317 M1</name>
    <dbReference type="NCBI Taxonomy" id="944289"/>
    <lineage>
        <taxon>Eukaryota</taxon>
        <taxon>Fungi</taxon>
        <taxon>Dikarya</taxon>
        <taxon>Basidiomycota</taxon>
        <taxon>Agaricomycotina</taxon>
        <taxon>Agaricomycetes</taxon>
        <taxon>Agaricomycetidae</taxon>
        <taxon>Agaricales</taxon>
        <taxon>Marasmiineae</taxon>
        <taxon>Omphalotaceae</taxon>
        <taxon>Collybiopsis</taxon>
        <taxon>Collybiopsis luxurians</taxon>
    </lineage>
</organism>
<protein>
    <recommendedName>
        <fullName evidence="3">F-box domain-containing protein</fullName>
    </recommendedName>
</protein>
<name>A0A0D0BVJ3_9AGAR</name>
<proteinExistence type="predicted"/>
<dbReference type="Proteomes" id="UP000053593">
    <property type="component" value="Unassembled WGS sequence"/>
</dbReference>
<reference evidence="1 2" key="1">
    <citation type="submission" date="2014-04" db="EMBL/GenBank/DDBJ databases">
        <title>Evolutionary Origins and Diversification of the Mycorrhizal Mutualists.</title>
        <authorList>
            <consortium name="DOE Joint Genome Institute"/>
            <consortium name="Mycorrhizal Genomics Consortium"/>
            <person name="Kohler A."/>
            <person name="Kuo A."/>
            <person name="Nagy L.G."/>
            <person name="Floudas D."/>
            <person name="Copeland A."/>
            <person name="Barry K.W."/>
            <person name="Cichocki N."/>
            <person name="Veneault-Fourrey C."/>
            <person name="LaButti K."/>
            <person name="Lindquist E.A."/>
            <person name="Lipzen A."/>
            <person name="Lundell T."/>
            <person name="Morin E."/>
            <person name="Murat C."/>
            <person name="Riley R."/>
            <person name="Ohm R."/>
            <person name="Sun H."/>
            <person name="Tunlid A."/>
            <person name="Henrissat B."/>
            <person name="Grigoriev I.V."/>
            <person name="Hibbett D.S."/>
            <person name="Martin F."/>
        </authorList>
    </citation>
    <scope>NUCLEOTIDE SEQUENCE [LARGE SCALE GENOMIC DNA]</scope>
    <source>
        <strain evidence="1 2">FD-317 M1</strain>
    </source>
</reference>
<dbReference type="HOGENOM" id="CLU_1124657_0_0_1"/>
<sequence length="247" mass="27831">MSLLNLPTELVHAVANLLRNDPTSIQAFSQLTCRIFIKLVPLLYSNVDITLLHHIAETDPFPTVLSEHPGAHIRCLDIRMYNSDDKLIVHSYLLLALKTIEKYRPGGKLELFRYETFSVSLGSLLKLWDGGLRIVKLEIACPVSSTGGRKGTSAFHLLSTSSLYSLHLDFHNTSHHSDYATLAKLLSCLPRISKSLHSLDIILGDFPRMLVLDPLNRLLRDNDFTFPHLQSFGIEMRTTVNLCPFPE</sequence>
<dbReference type="AlphaFoldDB" id="A0A0D0BVJ3"/>
<accession>A0A0D0BVJ3</accession>
<keyword evidence="2" id="KW-1185">Reference proteome</keyword>
<dbReference type="EMBL" id="KN834779">
    <property type="protein sequence ID" value="KIK59531.1"/>
    <property type="molecule type" value="Genomic_DNA"/>
</dbReference>
<evidence type="ECO:0000313" key="1">
    <source>
        <dbReference type="EMBL" id="KIK59531.1"/>
    </source>
</evidence>
<evidence type="ECO:0008006" key="3">
    <source>
        <dbReference type="Google" id="ProtNLM"/>
    </source>
</evidence>
<evidence type="ECO:0000313" key="2">
    <source>
        <dbReference type="Proteomes" id="UP000053593"/>
    </source>
</evidence>
<gene>
    <name evidence="1" type="ORF">GYMLUDRAFT_245210</name>
</gene>